<dbReference type="Pfam" id="PF00266">
    <property type="entry name" value="Aminotran_5"/>
    <property type="match status" value="1"/>
</dbReference>
<organism evidence="6 7">
    <name type="scientific">Aeribacillus pallidus</name>
    <dbReference type="NCBI Taxonomy" id="33936"/>
    <lineage>
        <taxon>Bacteria</taxon>
        <taxon>Bacillati</taxon>
        <taxon>Bacillota</taxon>
        <taxon>Bacilli</taxon>
        <taxon>Bacillales</taxon>
        <taxon>Bacillaceae</taxon>
        <taxon>Aeribacillus</taxon>
    </lineage>
</organism>
<dbReference type="GO" id="GO:0008483">
    <property type="term" value="F:transaminase activity"/>
    <property type="evidence" value="ECO:0007669"/>
    <property type="project" value="UniProtKB-KW"/>
</dbReference>
<dbReference type="Proteomes" id="UP000076476">
    <property type="component" value="Unassembled WGS sequence"/>
</dbReference>
<evidence type="ECO:0000256" key="4">
    <source>
        <dbReference type="RuleBase" id="RU004504"/>
    </source>
</evidence>
<dbReference type="OrthoDB" id="513408at2"/>
<evidence type="ECO:0000256" key="1">
    <source>
        <dbReference type="ARBA" id="ARBA00001933"/>
    </source>
</evidence>
<keyword evidence="7" id="KW-1185">Reference proteome</keyword>
<evidence type="ECO:0000313" key="7">
    <source>
        <dbReference type="Proteomes" id="UP000076476"/>
    </source>
</evidence>
<keyword evidence="6" id="KW-0032">Aminotransferase</keyword>
<dbReference type="STRING" id="33936.AZI98_10890"/>
<dbReference type="PROSITE" id="PS00595">
    <property type="entry name" value="AA_TRANSFER_CLASS_5"/>
    <property type="match status" value="1"/>
</dbReference>
<dbReference type="InterPro" id="IPR015422">
    <property type="entry name" value="PyrdxlP-dep_Trfase_small"/>
</dbReference>
<dbReference type="InterPro" id="IPR015421">
    <property type="entry name" value="PyrdxlP-dep_Trfase_major"/>
</dbReference>
<dbReference type="InterPro" id="IPR000192">
    <property type="entry name" value="Aminotrans_V_dom"/>
</dbReference>
<dbReference type="InterPro" id="IPR015424">
    <property type="entry name" value="PyrdxlP-dep_Trfase"/>
</dbReference>
<keyword evidence="6" id="KW-0808">Transferase</keyword>
<dbReference type="AlphaFoldDB" id="A0A165XGY8"/>
<comment type="similarity">
    <text evidence="3">Belongs to the class-V pyridoxal-phosphate-dependent aminotransferase family.</text>
</comment>
<comment type="caution">
    <text evidence="6">The sequence shown here is derived from an EMBL/GenBank/DDBJ whole genome shotgun (WGS) entry which is preliminary data.</text>
</comment>
<dbReference type="InterPro" id="IPR020578">
    <property type="entry name" value="Aminotrans_V_PyrdxlP_BS"/>
</dbReference>
<evidence type="ECO:0000256" key="3">
    <source>
        <dbReference type="RuleBase" id="RU004075"/>
    </source>
</evidence>
<keyword evidence="2" id="KW-0663">Pyridoxal phosphate</keyword>
<comment type="cofactor">
    <cofactor evidence="1 4">
        <name>pyridoxal 5'-phosphate</name>
        <dbReference type="ChEBI" id="CHEBI:597326"/>
    </cofactor>
</comment>
<dbReference type="RefSeq" id="WP_063388314.1">
    <property type="nucleotide sequence ID" value="NZ_LWBR01000030.1"/>
</dbReference>
<evidence type="ECO:0000259" key="5">
    <source>
        <dbReference type="Pfam" id="PF00266"/>
    </source>
</evidence>
<dbReference type="Gene3D" id="3.90.1150.10">
    <property type="entry name" value="Aspartate Aminotransferase, domain 1"/>
    <property type="match status" value="1"/>
</dbReference>
<protein>
    <submittedName>
        <fullName evidence="6">Aminotransferase</fullName>
    </submittedName>
</protein>
<dbReference type="Gene3D" id="3.40.640.10">
    <property type="entry name" value="Type I PLP-dependent aspartate aminotransferase-like (Major domain)"/>
    <property type="match status" value="1"/>
</dbReference>
<dbReference type="PANTHER" id="PTHR43586">
    <property type="entry name" value="CYSTEINE DESULFURASE"/>
    <property type="match status" value="1"/>
</dbReference>
<evidence type="ECO:0000313" key="6">
    <source>
        <dbReference type="EMBL" id="KZN96018.1"/>
    </source>
</evidence>
<dbReference type="SUPFAM" id="SSF53383">
    <property type="entry name" value="PLP-dependent transferases"/>
    <property type="match status" value="1"/>
</dbReference>
<dbReference type="PANTHER" id="PTHR43586:SF15">
    <property type="entry name" value="BLR3095 PROTEIN"/>
    <property type="match status" value="1"/>
</dbReference>
<name>A0A165XGY8_9BACI</name>
<sequence>MKHPYAHYRPLFPVLASKIHLASCSQGAISKTVSESIEAYMNSLLTAGGNWNQAKKVVEQAKYSFAKLIGAEPNEIAVLCSVSDIFSAIASSLSFEKGKNIIVTTDMDFPTAGHVWLAQEKFGAKVRFIPSQQGVIPLEYYERYVTSDTLVTSISHVCYYNGFKQDLKAIADIVHRKGSLLFVDAYQSAGQVPIDVKKMDIDILAAGTRKYLLGIPGISFLYIKAELAEKWKPRVTGWFGQEDHSKFNVHQIIPAAGTRRFETGTPSFISAYAAAAAIRLLLEIGVENISSYLNLLTQFALDYGQEKGLHTVTPLSAHKRGGITAFYVKNAGQIESILKERNIIVSARNDVIRIAPHFYNTQDDIRQAIDELTTVLTANK</sequence>
<reference evidence="6 7" key="1">
    <citation type="submission" date="2016-04" db="EMBL/GenBank/DDBJ databases">
        <title>Draft genome sequence of Aeribacillus pallidus 8m3 from petroleum reservoir.</title>
        <authorList>
            <person name="Poltaraus A.B."/>
            <person name="Nazina T.N."/>
            <person name="Tourova T.P."/>
            <person name="Malakho S.M."/>
            <person name="Korshunova A.V."/>
            <person name="Sokolova D.S."/>
        </authorList>
    </citation>
    <scope>NUCLEOTIDE SEQUENCE [LARGE SCALE GENOMIC DNA]</scope>
    <source>
        <strain evidence="6 7">8m3</strain>
    </source>
</reference>
<evidence type="ECO:0000256" key="2">
    <source>
        <dbReference type="ARBA" id="ARBA00022898"/>
    </source>
</evidence>
<feature type="domain" description="Aminotransferase class V" evidence="5">
    <location>
        <begin position="50"/>
        <end position="362"/>
    </location>
</feature>
<gene>
    <name evidence="6" type="ORF">AZI98_10890</name>
</gene>
<accession>A0A165XGY8</accession>
<proteinExistence type="inferred from homology"/>
<dbReference type="EMBL" id="LWBR01000030">
    <property type="protein sequence ID" value="KZN96018.1"/>
    <property type="molecule type" value="Genomic_DNA"/>
</dbReference>